<gene>
    <name evidence="7" type="ORF">NBRC111893_256</name>
</gene>
<dbReference type="RefSeq" id="WP_125007676.1">
    <property type="nucleotide sequence ID" value="NZ_BEXA01000001.1"/>
</dbReference>
<protein>
    <submittedName>
        <fullName evidence="7">Phage infection protein</fullName>
    </submittedName>
</protein>
<evidence type="ECO:0000256" key="1">
    <source>
        <dbReference type="ARBA" id="ARBA00004141"/>
    </source>
</evidence>
<dbReference type="Pfam" id="PF12698">
    <property type="entry name" value="ABC2_membrane_3"/>
    <property type="match status" value="1"/>
</dbReference>
<feature type="transmembrane region" description="Helical" evidence="5">
    <location>
        <begin position="21"/>
        <end position="45"/>
    </location>
</feature>
<feature type="domain" description="ABC-2 type transporter transmembrane" evidence="6">
    <location>
        <begin position="29"/>
        <end position="136"/>
    </location>
</feature>
<proteinExistence type="predicted"/>
<sequence length="158" mass="17899">MIKNIRSIYLRDLRAILKNKAALLTILALCVLPSLYTLINVGAIWNPYSAQETGRIPVAVVNEDQGANLNNQQINFGTQVIKTLHSNNKIGWRFVDKDTAEHRLKQGKYYAEIIIPKNFSAKLTSIASANPQRATVVFKTNTKIVQWELKLLKLLRKL</sequence>
<evidence type="ECO:0000256" key="4">
    <source>
        <dbReference type="ARBA" id="ARBA00023136"/>
    </source>
</evidence>
<dbReference type="STRING" id="1138822.PL11_002285"/>
<evidence type="ECO:0000259" key="6">
    <source>
        <dbReference type="Pfam" id="PF12698"/>
    </source>
</evidence>
<dbReference type="EMBL" id="BEXA01000001">
    <property type="protein sequence ID" value="GAY72110.1"/>
    <property type="molecule type" value="Genomic_DNA"/>
</dbReference>
<keyword evidence="2 5" id="KW-0812">Transmembrane</keyword>
<keyword evidence="4 5" id="KW-0472">Membrane</keyword>
<comment type="caution">
    <text evidence="7">The sequence shown here is derived from an EMBL/GenBank/DDBJ whole genome shotgun (WGS) entry which is preliminary data.</text>
</comment>
<dbReference type="InterPro" id="IPR013525">
    <property type="entry name" value="ABC2_TM"/>
</dbReference>
<dbReference type="AlphaFoldDB" id="A0A401FI97"/>
<reference evidence="7 8" key="1">
    <citation type="submission" date="2017-11" db="EMBL/GenBank/DDBJ databases">
        <title>Draft Genome Sequence of Lactobacillus curieae NBRC 111893 isolated from Koso, a Japanese sugar-Vegetable Fermented Beverage.</title>
        <authorList>
            <person name="Chiou T.Y."/>
            <person name="Oshima K."/>
            <person name="Suda W."/>
            <person name="Hattori M."/>
            <person name="Takahashi T."/>
        </authorList>
    </citation>
    <scope>NUCLEOTIDE SEQUENCE [LARGE SCALE GENOMIC DNA]</scope>
    <source>
        <strain evidence="7 8">NBRC111893</strain>
    </source>
</reference>
<evidence type="ECO:0000313" key="8">
    <source>
        <dbReference type="Proteomes" id="UP000286974"/>
    </source>
</evidence>
<evidence type="ECO:0000256" key="2">
    <source>
        <dbReference type="ARBA" id="ARBA00022692"/>
    </source>
</evidence>
<dbReference type="GO" id="GO:0016020">
    <property type="term" value="C:membrane"/>
    <property type="evidence" value="ECO:0007669"/>
    <property type="project" value="UniProtKB-SubCell"/>
</dbReference>
<dbReference type="PANTHER" id="PTHR43077">
    <property type="entry name" value="TRANSPORT PERMEASE YVFS-RELATED"/>
    <property type="match status" value="1"/>
</dbReference>
<evidence type="ECO:0000313" key="7">
    <source>
        <dbReference type="EMBL" id="GAY72110.1"/>
    </source>
</evidence>
<evidence type="ECO:0000256" key="5">
    <source>
        <dbReference type="SAM" id="Phobius"/>
    </source>
</evidence>
<dbReference type="InterPro" id="IPR017500">
    <property type="entry name" value="Phage_infect_YhgE_N"/>
</dbReference>
<accession>A0A401FI97</accession>
<evidence type="ECO:0000256" key="3">
    <source>
        <dbReference type="ARBA" id="ARBA00022989"/>
    </source>
</evidence>
<dbReference type="Gene3D" id="3.40.1710.10">
    <property type="entry name" value="abc type-2 transporter like domain"/>
    <property type="match status" value="1"/>
</dbReference>
<dbReference type="NCBIfam" id="TIGR03061">
    <property type="entry name" value="pip_yhgE_Nterm"/>
    <property type="match status" value="1"/>
</dbReference>
<name>A0A401FI97_9LACO</name>
<dbReference type="GO" id="GO:0140359">
    <property type="term" value="F:ABC-type transporter activity"/>
    <property type="evidence" value="ECO:0007669"/>
    <property type="project" value="InterPro"/>
</dbReference>
<dbReference type="PANTHER" id="PTHR43077:SF10">
    <property type="entry name" value="TRANSPORT PERMEASE PROTEIN"/>
    <property type="match status" value="1"/>
</dbReference>
<dbReference type="OrthoDB" id="9811483at2"/>
<keyword evidence="3 5" id="KW-1133">Transmembrane helix</keyword>
<dbReference type="Proteomes" id="UP000286974">
    <property type="component" value="Unassembled WGS sequence"/>
</dbReference>
<comment type="subcellular location">
    <subcellularLocation>
        <location evidence="1">Membrane</location>
        <topology evidence="1">Multi-pass membrane protein</topology>
    </subcellularLocation>
</comment>
<keyword evidence="8" id="KW-1185">Reference proteome</keyword>
<dbReference type="InterPro" id="IPR051328">
    <property type="entry name" value="T7SS_ABC-Transporter"/>
</dbReference>
<organism evidence="7 8">
    <name type="scientific">Lentilactobacillus kosonis</name>
    <dbReference type="NCBI Taxonomy" id="2810561"/>
    <lineage>
        <taxon>Bacteria</taxon>
        <taxon>Bacillati</taxon>
        <taxon>Bacillota</taxon>
        <taxon>Bacilli</taxon>
        <taxon>Lactobacillales</taxon>
        <taxon>Lactobacillaceae</taxon>
        <taxon>Lentilactobacillus</taxon>
    </lineage>
</organism>